<keyword evidence="1" id="KW-1133">Transmembrane helix</keyword>
<sequence>MLYWFHMLSYIEWALLCALIPLYFGIHAKLLSVARNEFREYRAFAKGLAWSQWVFALLVSVAWILIHLYLIPRDSVPLLSEIMLEQQKVLLSSEQSVLAQIIDRYTTYYAAVMDMGLHILKVSSGRLYFVMALLVTFAALASFANALSAFLIPAKEYRRIAVPLAEKLEVPTVGFEKSSALGAMCAVGLCFIYPALAIYVDTLVASKVSARDFAQFELAIKPQVEKFENRYYKAGTRDSLHALAIDTLARQQQGMELLEKQMDEAYRVMEGNVDAYLDAYYSLPAEYMRLAALLSNSLESRISADLTRTLNSGEPFARFEKSLRAVSEQNHILEASFREASLKLLKDNEVSMPEGDFWVIDEYSQESILRPSAEIERINGNMRGAVAGLGAISAMVATKVVSKAAAKGTLRLAAKAVAKAAASKVGAGGAATAAGAAIGSIIPGAGTFAGAVIGAGVGLIVGVSIDATLLQVEEMISREDFRRQIIDSIRQAKAEHKKQLGFDVSG</sequence>
<accession>A0A1H3WGV0</accession>
<evidence type="ECO:0000313" key="3">
    <source>
        <dbReference type="Proteomes" id="UP000198658"/>
    </source>
</evidence>
<keyword evidence="1" id="KW-0472">Membrane</keyword>
<gene>
    <name evidence="2" type="ORF">SAMN05216562_0798</name>
</gene>
<feature type="transmembrane region" description="Helical" evidence="1">
    <location>
        <begin position="127"/>
        <end position="152"/>
    </location>
</feature>
<name>A0A1H3WGV0_9GAMM</name>
<proteinExistence type="predicted"/>
<keyword evidence="1" id="KW-0812">Transmembrane</keyword>
<organism evidence="2 3">
    <name type="scientific">Microbulbifer marinus</name>
    <dbReference type="NCBI Taxonomy" id="658218"/>
    <lineage>
        <taxon>Bacteria</taxon>
        <taxon>Pseudomonadati</taxon>
        <taxon>Pseudomonadota</taxon>
        <taxon>Gammaproteobacteria</taxon>
        <taxon>Cellvibrionales</taxon>
        <taxon>Microbulbiferaceae</taxon>
        <taxon>Microbulbifer</taxon>
    </lineage>
</organism>
<evidence type="ECO:0000256" key="1">
    <source>
        <dbReference type="SAM" id="Phobius"/>
    </source>
</evidence>
<reference evidence="3" key="1">
    <citation type="submission" date="2016-10" db="EMBL/GenBank/DDBJ databases">
        <authorList>
            <person name="Varghese N."/>
            <person name="Submissions S."/>
        </authorList>
    </citation>
    <scope>NUCLEOTIDE SEQUENCE [LARGE SCALE GENOMIC DNA]</scope>
    <source>
        <strain evidence="3">CGMCC 1.10657</strain>
    </source>
</reference>
<protein>
    <submittedName>
        <fullName evidence="2">Uncharacterized protein</fullName>
    </submittedName>
</protein>
<feature type="transmembrane region" description="Helical" evidence="1">
    <location>
        <begin position="6"/>
        <end position="26"/>
    </location>
</feature>
<dbReference type="EMBL" id="FNQO01000001">
    <property type="protein sequence ID" value="SDZ85624.1"/>
    <property type="molecule type" value="Genomic_DNA"/>
</dbReference>
<dbReference type="AlphaFoldDB" id="A0A1H3WGV0"/>
<feature type="transmembrane region" description="Helical" evidence="1">
    <location>
        <begin position="47"/>
        <end position="70"/>
    </location>
</feature>
<feature type="transmembrane region" description="Helical" evidence="1">
    <location>
        <begin position="180"/>
        <end position="200"/>
    </location>
</feature>
<keyword evidence="3" id="KW-1185">Reference proteome</keyword>
<dbReference type="Proteomes" id="UP000198658">
    <property type="component" value="Unassembled WGS sequence"/>
</dbReference>
<evidence type="ECO:0000313" key="2">
    <source>
        <dbReference type="EMBL" id="SDZ85624.1"/>
    </source>
</evidence>